<dbReference type="CDD" id="cd06170">
    <property type="entry name" value="LuxR_C_like"/>
    <property type="match status" value="1"/>
</dbReference>
<dbReference type="SUPFAM" id="SSF52172">
    <property type="entry name" value="CheY-like"/>
    <property type="match status" value="1"/>
</dbReference>
<keyword evidence="4" id="KW-0238">DNA-binding</keyword>
<proteinExistence type="predicted"/>
<organism evidence="9 10">
    <name type="scientific">Pelagirhabdus alkalitolerans</name>
    <dbReference type="NCBI Taxonomy" id="1612202"/>
    <lineage>
        <taxon>Bacteria</taxon>
        <taxon>Bacillati</taxon>
        <taxon>Bacillota</taxon>
        <taxon>Bacilli</taxon>
        <taxon>Bacillales</taxon>
        <taxon>Bacillaceae</taxon>
        <taxon>Pelagirhabdus</taxon>
    </lineage>
</organism>
<dbReference type="EMBL" id="FMYI01000006">
    <property type="protein sequence ID" value="SDC28442.1"/>
    <property type="molecule type" value="Genomic_DNA"/>
</dbReference>
<dbReference type="PRINTS" id="PR00038">
    <property type="entry name" value="HTHLUXR"/>
</dbReference>
<evidence type="ECO:0000259" key="8">
    <source>
        <dbReference type="PROSITE" id="PS50110"/>
    </source>
</evidence>
<evidence type="ECO:0000256" key="1">
    <source>
        <dbReference type="ARBA" id="ARBA00022553"/>
    </source>
</evidence>
<dbReference type="PROSITE" id="PS50110">
    <property type="entry name" value="RESPONSE_REGULATORY"/>
    <property type="match status" value="1"/>
</dbReference>
<dbReference type="InterPro" id="IPR058245">
    <property type="entry name" value="NreC/VraR/RcsB-like_REC"/>
</dbReference>
<dbReference type="InterPro" id="IPR000792">
    <property type="entry name" value="Tscrpt_reg_LuxR_C"/>
</dbReference>
<sequence>MHTILIVDDHVMVGEGTKRLLLDEGGFSVDFVSEPNDALDLIHEKAYDLYIVDLNMPDINGIELTQSIKKIHDQAKVLIYTGYDTKVYVNRMIDVGIIGFLSKSYSNQQLIQAVKSAINDLAVLPIDWLMHLQRREQSIQSSDGKEATLTSVEHQLLLFVNKGYSNDDIAEEINVSRRTVERYLTTIFQKLRVSSRAEAIKRGKELGIIPDITL</sequence>
<evidence type="ECO:0000256" key="5">
    <source>
        <dbReference type="ARBA" id="ARBA00023163"/>
    </source>
</evidence>
<name>A0A1G6KBJ5_9BACI</name>
<protein>
    <submittedName>
        <fullName evidence="9">Two component transcriptional regulator, LuxR family</fullName>
    </submittedName>
</protein>
<evidence type="ECO:0000256" key="2">
    <source>
        <dbReference type="ARBA" id="ARBA00023012"/>
    </source>
</evidence>
<dbReference type="AlphaFoldDB" id="A0A1G6KBJ5"/>
<keyword evidence="5" id="KW-0804">Transcription</keyword>
<dbReference type="GO" id="GO:0000160">
    <property type="term" value="P:phosphorelay signal transduction system"/>
    <property type="evidence" value="ECO:0007669"/>
    <property type="project" value="UniProtKB-KW"/>
</dbReference>
<dbReference type="OrthoDB" id="118459at2"/>
<dbReference type="InterPro" id="IPR036388">
    <property type="entry name" value="WH-like_DNA-bd_sf"/>
</dbReference>
<evidence type="ECO:0000256" key="6">
    <source>
        <dbReference type="PROSITE-ProRule" id="PRU00169"/>
    </source>
</evidence>
<evidence type="ECO:0000313" key="9">
    <source>
        <dbReference type="EMBL" id="SDC28442.1"/>
    </source>
</evidence>
<feature type="domain" description="HTH luxR-type" evidence="7">
    <location>
        <begin position="142"/>
        <end position="207"/>
    </location>
</feature>
<reference evidence="10" key="1">
    <citation type="submission" date="2016-09" db="EMBL/GenBank/DDBJ databases">
        <authorList>
            <person name="Varghese N."/>
            <person name="Submissions S."/>
        </authorList>
    </citation>
    <scope>NUCLEOTIDE SEQUENCE [LARGE SCALE GENOMIC DNA]</scope>
    <source>
        <strain evidence="10">S5</strain>
    </source>
</reference>
<dbReference type="STRING" id="1612202.SAMN05421734_10632"/>
<dbReference type="SMART" id="SM00421">
    <property type="entry name" value="HTH_LUXR"/>
    <property type="match status" value="1"/>
</dbReference>
<keyword evidence="2" id="KW-0902">Two-component regulatory system</keyword>
<dbReference type="PANTHER" id="PTHR43214">
    <property type="entry name" value="TWO-COMPONENT RESPONSE REGULATOR"/>
    <property type="match status" value="1"/>
</dbReference>
<keyword evidence="10" id="KW-1185">Reference proteome</keyword>
<evidence type="ECO:0000256" key="3">
    <source>
        <dbReference type="ARBA" id="ARBA00023015"/>
    </source>
</evidence>
<dbReference type="InterPro" id="IPR011006">
    <property type="entry name" value="CheY-like_superfamily"/>
</dbReference>
<dbReference type="InterPro" id="IPR039420">
    <property type="entry name" value="WalR-like"/>
</dbReference>
<dbReference type="Pfam" id="PF00196">
    <property type="entry name" value="GerE"/>
    <property type="match status" value="1"/>
</dbReference>
<dbReference type="PROSITE" id="PS50043">
    <property type="entry name" value="HTH_LUXR_2"/>
    <property type="match status" value="1"/>
</dbReference>
<dbReference type="InterPro" id="IPR001789">
    <property type="entry name" value="Sig_transdc_resp-reg_receiver"/>
</dbReference>
<evidence type="ECO:0000256" key="4">
    <source>
        <dbReference type="ARBA" id="ARBA00023125"/>
    </source>
</evidence>
<gene>
    <name evidence="9" type="ORF">SAMN05421734_10632</name>
</gene>
<dbReference type="CDD" id="cd17535">
    <property type="entry name" value="REC_NarL-like"/>
    <property type="match status" value="1"/>
</dbReference>
<keyword evidence="3" id="KW-0805">Transcription regulation</keyword>
<feature type="domain" description="Response regulatory" evidence="8">
    <location>
        <begin position="3"/>
        <end position="118"/>
    </location>
</feature>
<dbReference type="PANTHER" id="PTHR43214:SF1">
    <property type="entry name" value="TRANSCRIPTIONAL REGULATORY PROTEIN COMA"/>
    <property type="match status" value="1"/>
</dbReference>
<dbReference type="Pfam" id="PF00072">
    <property type="entry name" value="Response_reg"/>
    <property type="match status" value="1"/>
</dbReference>
<dbReference type="SMART" id="SM00448">
    <property type="entry name" value="REC"/>
    <property type="match status" value="1"/>
</dbReference>
<accession>A0A1G6KBJ5</accession>
<evidence type="ECO:0000313" key="10">
    <source>
        <dbReference type="Proteomes" id="UP000242949"/>
    </source>
</evidence>
<evidence type="ECO:0000259" key="7">
    <source>
        <dbReference type="PROSITE" id="PS50043"/>
    </source>
</evidence>
<dbReference type="RefSeq" id="WP_090795810.1">
    <property type="nucleotide sequence ID" value="NZ_FMYI01000006.1"/>
</dbReference>
<keyword evidence="1 6" id="KW-0597">Phosphoprotein</keyword>
<dbReference type="Proteomes" id="UP000242949">
    <property type="component" value="Unassembled WGS sequence"/>
</dbReference>
<dbReference type="Gene3D" id="1.10.10.10">
    <property type="entry name" value="Winged helix-like DNA-binding domain superfamily/Winged helix DNA-binding domain"/>
    <property type="match status" value="1"/>
</dbReference>
<feature type="modified residue" description="4-aspartylphosphate" evidence="6">
    <location>
        <position position="53"/>
    </location>
</feature>
<dbReference type="Gene3D" id="3.40.50.2300">
    <property type="match status" value="1"/>
</dbReference>
<dbReference type="GO" id="GO:0006355">
    <property type="term" value="P:regulation of DNA-templated transcription"/>
    <property type="evidence" value="ECO:0007669"/>
    <property type="project" value="InterPro"/>
</dbReference>
<dbReference type="GO" id="GO:0003677">
    <property type="term" value="F:DNA binding"/>
    <property type="evidence" value="ECO:0007669"/>
    <property type="project" value="UniProtKB-KW"/>
</dbReference>